<dbReference type="EMBL" id="JALJZU010000001">
    <property type="protein sequence ID" value="MCP2006816.1"/>
    <property type="molecule type" value="Genomic_DNA"/>
</dbReference>
<evidence type="ECO:0000313" key="6">
    <source>
        <dbReference type="Proteomes" id="UP001155901"/>
    </source>
</evidence>
<dbReference type="CDD" id="cd05930">
    <property type="entry name" value="A_NRPS"/>
    <property type="match status" value="1"/>
</dbReference>
<reference evidence="5" key="2">
    <citation type="submission" date="2022-03" db="EMBL/GenBank/DDBJ databases">
        <title>Genome Encyclopedia of Bacteria and Archaea VI: Functional Genomics of Type Strains.</title>
        <authorList>
            <person name="Whitman W."/>
        </authorList>
    </citation>
    <scope>NUCLEOTIDE SEQUENCE</scope>
    <source>
        <strain evidence="5">HSC-15S17</strain>
    </source>
</reference>
<proteinExistence type="predicted"/>
<dbReference type="Pfam" id="PF00550">
    <property type="entry name" value="PP-binding"/>
    <property type="match status" value="1"/>
</dbReference>
<dbReference type="PROSITE" id="PS00012">
    <property type="entry name" value="PHOSPHOPANTETHEINE"/>
    <property type="match status" value="1"/>
</dbReference>
<name>A0AA41H343_9BURK</name>
<dbReference type="Pfam" id="PF00975">
    <property type="entry name" value="Thioesterase"/>
    <property type="match status" value="1"/>
</dbReference>
<dbReference type="Pfam" id="PF00501">
    <property type="entry name" value="AMP-binding"/>
    <property type="match status" value="1"/>
</dbReference>
<dbReference type="GO" id="GO:0043041">
    <property type="term" value="P:amino acid activation for nonribosomal peptide biosynthetic process"/>
    <property type="evidence" value="ECO:0007669"/>
    <property type="project" value="TreeGrafter"/>
</dbReference>
<gene>
    <name evidence="4" type="ORF">KVP70_00375</name>
    <name evidence="5" type="ORF">L1274_000504</name>
</gene>
<protein>
    <submittedName>
        <fullName evidence="4">Amino acid adenylation domain-containing protein</fullName>
    </submittedName>
</protein>
<keyword evidence="7" id="KW-1185">Reference proteome</keyword>
<dbReference type="InterPro" id="IPR009081">
    <property type="entry name" value="PP-bd_ACP"/>
</dbReference>
<dbReference type="FunFam" id="3.40.50.980:FF:000001">
    <property type="entry name" value="Non-ribosomal peptide synthetase"/>
    <property type="match status" value="1"/>
</dbReference>
<dbReference type="PROSITE" id="PS00455">
    <property type="entry name" value="AMP_BINDING"/>
    <property type="match status" value="1"/>
</dbReference>
<dbReference type="GO" id="GO:0031177">
    <property type="term" value="F:phosphopantetheine binding"/>
    <property type="evidence" value="ECO:0007669"/>
    <property type="project" value="InterPro"/>
</dbReference>
<evidence type="ECO:0000256" key="1">
    <source>
        <dbReference type="ARBA" id="ARBA00022450"/>
    </source>
</evidence>
<keyword evidence="1" id="KW-0596">Phosphopantetheine</keyword>
<evidence type="ECO:0000313" key="4">
    <source>
        <dbReference type="EMBL" id="MBV6319372.1"/>
    </source>
</evidence>
<dbReference type="Proteomes" id="UP001162889">
    <property type="component" value="Unassembled WGS sequence"/>
</dbReference>
<organism evidence="4 6">
    <name type="scientific">Duganella violaceipulchra</name>
    <dbReference type="NCBI Taxonomy" id="2849652"/>
    <lineage>
        <taxon>Bacteria</taxon>
        <taxon>Pseudomonadati</taxon>
        <taxon>Pseudomonadota</taxon>
        <taxon>Betaproteobacteria</taxon>
        <taxon>Burkholderiales</taxon>
        <taxon>Oxalobacteraceae</taxon>
        <taxon>Telluria group</taxon>
        <taxon>Duganella</taxon>
    </lineage>
</organism>
<dbReference type="NCBIfam" id="TIGR01733">
    <property type="entry name" value="AA-adenyl-dom"/>
    <property type="match status" value="1"/>
</dbReference>
<dbReference type="PANTHER" id="PTHR45527:SF1">
    <property type="entry name" value="FATTY ACID SYNTHASE"/>
    <property type="match status" value="1"/>
</dbReference>
<dbReference type="Proteomes" id="UP001155901">
    <property type="component" value="Unassembled WGS sequence"/>
</dbReference>
<dbReference type="EMBL" id="JAHTGR010000001">
    <property type="protein sequence ID" value="MBV6319372.1"/>
    <property type="molecule type" value="Genomic_DNA"/>
</dbReference>
<dbReference type="PANTHER" id="PTHR45527">
    <property type="entry name" value="NONRIBOSOMAL PEPTIDE SYNTHETASE"/>
    <property type="match status" value="1"/>
</dbReference>
<dbReference type="InterPro" id="IPR006162">
    <property type="entry name" value="Ppantetheine_attach_site"/>
</dbReference>
<dbReference type="InterPro" id="IPR020845">
    <property type="entry name" value="AMP-binding_CS"/>
</dbReference>
<dbReference type="FunFam" id="3.40.50.12780:FF:000012">
    <property type="entry name" value="Non-ribosomal peptide synthetase"/>
    <property type="match status" value="1"/>
</dbReference>
<accession>A0AA41H343</accession>
<evidence type="ECO:0000313" key="5">
    <source>
        <dbReference type="EMBL" id="MCP2006816.1"/>
    </source>
</evidence>
<evidence type="ECO:0000259" key="3">
    <source>
        <dbReference type="PROSITE" id="PS50075"/>
    </source>
</evidence>
<dbReference type="PROSITE" id="PS50075">
    <property type="entry name" value="CARRIER"/>
    <property type="match status" value="1"/>
</dbReference>
<comment type="caution">
    <text evidence="4">The sequence shown here is derived from an EMBL/GenBank/DDBJ whole genome shotgun (WGS) entry which is preliminary data.</text>
</comment>
<dbReference type="GO" id="GO:0044550">
    <property type="term" value="P:secondary metabolite biosynthetic process"/>
    <property type="evidence" value="ECO:0007669"/>
    <property type="project" value="TreeGrafter"/>
</dbReference>
<dbReference type="InterPro" id="IPR001031">
    <property type="entry name" value="Thioesterase"/>
</dbReference>
<dbReference type="GO" id="GO:0005737">
    <property type="term" value="C:cytoplasm"/>
    <property type="evidence" value="ECO:0007669"/>
    <property type="project" value="TreeGrafter"/>
</dbReference>
<dbReference type="InterPro" id="IPR010071">
    <property type="entry name" value="AA_adenyl_dom"/>
</dbReference>
<evidence type="ECO:0000313" key="7">
    <source>
        <dbReference type="Proteomes" id="UP001162889"/>
    </source>
</evidence>
<dbReference type="InterPro" id="IPR000873">
    <property type="entry name" value="AMP-dep_synth/lig_dom"/>
</dbReference>
<keyword evidence="2" id="KW-0597">Phosphoprotein</keyword>
<evidence type="ECO:0000256" key="2">
    <source>
        <dbReference type="ARBA" id="ARBA00022553"/>
    </source>
</evidence>
<reference evidence="4" key="1">
    <citation type="submission" date="2021-07" db="EMBL/GenBank/DDBJ databases">
        <title>Characterization of violacein-producing bacteria and related species.</title>
        <authorList>
            <person name="Wilson H.S."/>
            <person name="De Leon M.E."/>
        </authorList>
    </citation>
    <scope>NUCLEOTIDE SEQUENCE</scope>
    <source>
        <strain evidence="4">HSC-15S17</strain>
    </source>
</reference>
<dbReference type="InterPro" id="IPR020806">
    <property type="entry name" value="PKS_PP-bd"/>
</dbReference>
<dbReference type="RefSeq" id="WP_217940049.1">
    <property type="nucleotide sequence ID" value="NZ_JALJZU010000001.1"/>
</dbReference>
<sequence length="1303" mass="143463">MNTITNVNKLDQGKCLPDLLWEQVRTRPDQAAVICGQQRLSFRELAQNSAILAAYLRHLGVVGDACIGIFVEPSLELMTGVWGILLAGGAYLPLSPEYPEERLRYMVEDARVDVVFAQEELKGRLARLAPEGTRIVTMEDALAHHVARGRTVAHAAQQQHEPVRPHNLAYIIYTSGSTGKPKGVMIEHHSIVSQMGWLQDAYQLDHQRVVLQKTPMSFDAAQWEILAPACGSTVVVGAPGIYRDPEALVDTILAQKVTTLQCVPTLLQALLDSDRFQDCQSLTQIFSGGEILSKHLAQQCLETMANCELINLYGPTECTINSSSYQVLRNTVAAGPNAISIGAPVRDTQYYILDSKMELVKPGEIGELYIGGVQLARGYLHRPDLTAERFVDNPLAPAGRGDRLYRTGDLGVWNADGTVQFSGRADNQVKLRGFRVELDEIRLAIEDHDWVKNAALLIRNDSRTGFQNLIACIELNPREAALMDQGKHGAHHQSKKSKLQVKAQLSNVGCRDAADLAARVTVELPGKQASAAQRRRVFARKTYRYFEGGPVNRDDLVQLLAGPQAPAAARSLDSLGFAEFGEIVRNFGQFASDERLLPKYGYASPGALYATQMYFELGGIGGLRHGLYYYHPVHHQLALISELPGESGGRIKLHFIGKKSAIEPVYKNNIQEVLEMETGHMLGLFDQILPAHQLAIDGGTFQPEVKAQLACADEDYYLGSFELVSAAQQDARPKQGMDIYVQAHGDKVAGLPGGLYRYHDGGFEAVSDQLIEKKHVIAINQQVYERASFGVSLISRDERDWMQFIALGRKLQHLQMNGCQLGFMASGYSSKTGNDLPSAKRVAAILAHRGGIQGQFYFALGGRISEEQIASEGMKEDAIHMQGPAEIIKEDLLNLLPNYMMPNKIIVMDRLPQTANGKIDHKALAASEQANAEASDKPFVAPRTPTELRIGEIWRKAMKWDAVSVHDDFFESGGNSLIAVRLINHINKAFGSSLPLQLLFEATTIEKLAAKVDEGQGNQLSRLVLLAKGGNRKAIYCWPGLGGYPMNLRLLAQQVDSDHPFYGVQAHGINRDEVAYATIARMAAEDIQAIKRVQPHGPYTLWGYSFGARVAFEVAYQLEQGGEVIDDLYLIAPGSPKLRAQDAAVHGNAPSYDNPAFVTILYSVFTHSISGPGLAECLKVAKDKHSFAAFICARIRSLDQDLVERIIDIVCQTYEFKYTFHELAERRIRAPLTIFKADGDDYSFIENSAGFSEVEPDVINLEADHYSMLKLPGIEELVSVIHARLGVAPGRKVAEDASELAAS</sequence>
<dbReference type="SMART" id="SM00823">
    <property type="entry name" value="PKS_PP"/>
    <property type="match status" value="1"/>
</dbReference>
<feature type="domain" description="Carrier" evidence="3">
    <location>
        <begin position="941"/>
        <end position="1016"/>
    </location>
</feature>